<organism evidence="3 4">
    <name type="scientific">Marinobacter halodurans</name>
    <dbReference type="NCBI Taxonomy" id="2528979"/>
    <lineage>
        <taxon>Bacteria</taxon>
        <taxon>Pseudomonadati</taxon>
        <taxon>Pseudomonadota</taxon>
        <taxon>Gammaproteobacteria</taxon>
        <taxon>Pseudomonadales</taxon>
        <taxon>Marinobacteraceae</taxon>
        <taxon>Marinobacter</taxon>
    </lineage>
</organism>
<comment type="caution">
    <text evidence="3">The sequence shown here is derived from an EMBL/GenBank/DDBJ whole genome shotgun (WGS) entry which is preliminary data.</text>
</comment>
<dbReference type="InterPro" id="IPR006015">
    <property type="entry name" value="Universal_stress_UspA"/>
</dbReference>
<dbReference type="RefSeq" id="WP_131483050.1">
    <property type="nucleotide sequence ID" value="NZ_SJDL01000030.1"/>
</dbReference>
<dbReference type="SUPFAM" id="SSF52402">
    <property type="entry name" value="Adenine nucleotide alpha hydrolases-like"/>
    <property type="match status" value="2"/>
</dbReference>
<name>A0ABY1ZGY5_9GAMM</name>
<gene>
    <name evidence="3" type="ORF">EZI54_16860</name>
</gene>
<feature type="domain" description="UspA" evidence="2">
    <location>
        <begin position="154"/>
        <end position="283"/>
    </location>
</feature>
<dbReference type="PANTHER" id="PTHR46268:SF6">
    <property type="entry name" value="UNIVERSAL STRESS PROTEIN UP12"/>
    <property type="match status" value="1"/>
</dbReference>
<dbReference type="InterPro" id="IPR014729">
    <property type="entry name" value="Rossmann-like_a/b/a_fold"/>
</dbReference>
<dbReference type="CDD" id="cd00293">
    <property type="entry name" value="USP-like"/>
    <property type="match status" value="2"/>
</dbReference>
<keyword evidence="4" id="KW-1185">Reference proteome</keyword>
<evidence type="ECO:0000313" key="4">
    <source>
        <dbReference type="Proteomes" id="UP000313645"/>
    </source>
</evidence>
<dbReference type="PRINTS" id="PR01438">
    <property type="entry name" value="UNVRSLSTRESS"/>
</dbReference>
<proteinExistence type="inferred from homology"/>
<comment type="similarity">
    <text evidence="1">Belongs to the universal stress protein A family.</text>
</comment>
<evidence type="ECO:0000313" key="3">
    <source>
        <dbReference type="EMBL" id="TBW51544.1"/>
    </source>
</evidence>
<protein>
    <submittedName>
        <fullName evidence="3">Universal stress protein</fullName>
    </submittedName>
</protein>
<dbReference type="EMBL" id="SJDL01000030">
    <property type="protein sequence ID" value="TBW51544.1"/>
    <property type="molecule type" value="Genomic_DNA"/>
</dbReference>
<evidence type="ECO:0000256" key="1">
    <source>
        <dbReference type="ARBA" id="ARBA00008791"/>
    </source>
</evidence>
<sequence length="321" mass="35387">MFQRIVVPLDGSCLAEGALPHAINLTKALDTRLVLIRVLQEESGGHDRYPADPVAWDAMQAEAVAYLDSVASRLEALGLKAEIATLEGDPVDQIINYTRGDGHTLLVMTSHGVGGISHFMLGSVAHKSILQAHVSFLLVRALSDQCNPIKETHYNKVTVPLDGSSRSECVLPIVEMLSRHNECTVDLISVVPSLGHHYQVARDDPRLGIVKELEAEFRTRIEDYLTRIGDRLKNEGLRVQSEVDIRDSTIAAFWEMTRKGQSDLVIMAAHGKSCVSHWPLGALPLNALVYGETPLMVIQDLEPHEIELTFAEKAAREAWGH</sequence>
<feature type="domain" description="UspA" evidence="2">
    <location>
        <begin position="1"/>
        <end position="140"/>
    </location>
</feature>
<dbReference type="Proteomes" id="UP000313645">
    <property type="component" value="Unassembled WGS sequence"/>
</dbReference>
<accession>A0ABY1ZGY5</accession>
<dbReference type="PANTHER" id="PTHR46268">
    <property type="entry name" value="STRESS RESPONSE PROTEIN NHAX"/>
    <property type="match status" value="1"/>
</dbReference>
<reference evidence="3 4" key="1">
    <citation type="submission" date="2019-02" db="EMBL/GenBank/DDBJ databases">
        <title>Marinobacter halodurans sp. nov., a marine bacterium isolated from sea tidal flat.</title>
        <authorList>
            <person name="Yoo Y."/>
            <person name="Lee D.W."/>
            <person name="Kim B.S."/>
            <person name="Kim J.-J."/>
        </authorList>
    </citation>
    <scope>NUCLEOTIDE SEQUENCE [LARGE SCALE GENOMIC DNA]</scope>
    <source>
        <strain evidence="3 4">YJ-S3-2</strain>
    </source>
</reference>
<evidence type="ECO:0000259" key="2">
    <source>
        <dbReference type="Pfam" id="PF00582"/>
    </source>
</evidence>
<dbReference type="Pfam" id="PF00582">
    <property type="entry name" value="Usp"/>
    <property type="match status" value="2"/>
</dbReference>
<dbReference type="InterPro" id="IPR006016">
    <property type="entry name" value="UspA"/>
</dbReference>
<dbReference type="Gene3D" id="3.40.50.620">
    <property type="entry name" value="HUPs"/>
    <property type="match status" value="2"/>
</dbReference>